<gene>
    <name evidence="5" type="primary">ydfH_2</name>
    <name evidence="5" type="ORF">Pla8534_08230</name>
</gene>
<keyword evidence="3" id="KW-0804">Transcription</keyword>
<dbReference type="InterPro" id="IPR008920">
    <property type="entry name" value="TF_FadR/GntR_C"/>
</dbReference>
<dbReference type="OrthoDB" id="284307at2"/>
<dbReference type="Pfam" id="PF00392">
    <property type="entry name" value="GntR"/>
    <property type="match status" value="1"/>
</dbReference>
<feature type="domain" description="HTH gntR-type" evidence="4">
    <location>
        <begin position="14"/>
        <end position="81"/>
    </location>
</feature>
<dbReference type="PRINTS" id="PR00035">
    <property type="entry name" value="HTHGNTR"/>
</dbReference>
<evidence type="ECO:0000256" key="3">
    <source>
        <dbReference type="ARBA" id="ARBA00023163"/>
    </source>
</evidence>
<evidence type="ECO:0000313" key="6">
    <source>
        <dbReference type="Proteomes" id="UP000317648"/>
    </source>
</evidence>
<dbReference type="SUPFAM" id="SSF46785">
    <property type="entry name" value="Winged helix' DNA-binding domain"/>
    <property type="match status" value="1"/>
</dbReference>
<keyword evidence="1" id="KW-0805">Transcription regulation</keyword>
<protein>
    <submittedName>
        <fullName evidence="5">Putative HTH-type transcriptional regulator YdfH</fullName>
    </submittedName>
</protein>
<dbReference type="InterPro" id="IPR011711">
    <property type="entry name" value="GntR_C"/>
</dbReference>
<dbReference type="PANTHER" id="PTHR43537">
    <property type="entry name" value="TRANSCRIPTIONAL REGULATOR, GNTR FAMILY"/>
    <property type="match status" value="1"/>
</dbReference>
<dbReference type="GO" id="GO:0003700">
    <property type="term" value="F:DNA-binding transcription factor activity"/>
    <property type="evidence" value="ECO:0007669"/>
    <property type="project" value="InterPro"/>
</dbReference>
<dbReference type="PROSITE" id="PS50949">
    <property type="entry name" value="HTH_GNTR"/>
    <property type="match status" value="1"/>
</dbReference>
<accession>A0A518DMI3</accession>
<dbReference type="GO" id="GO:0003677">
    <property type="term" value="F:DNA binding"/>
    <property type="evidence" value="ECO:0007669"/>
    <property type="project" value="UniProtKB-KW"/>
</dbReference>
<evidence type="ECO:0000313" key="5">
    <source>
        <dbReference type="EMBL" id="QDU93048.1"/>
    </source>
</evidence>
<evidence type="ECO:0000256" key="2">
    <source>
        <dbReference type="ARBA" id="ARBA00023125"/>
    </source>
</evidence>
<dbReference type="SUPFAM" id="SSF48008">
    <property type="entry name" value="GntR ligand-binding domain-like"/>
    <property type="match status" value="1"/>
</dbReference>
<evidence type="ECO:0000259" key="4">
    <source>
        <dbReference type="PROSITE" id="PS50949"/>
    </source>
</evidence>
<keyword evidence="6" id="KW-1185">Reference proteome</keyword>
<dbReference type="InterPro" id="IPR036390">
    <property type="entry name" value="WH_DNA-bd_sf"/>
</dbReference>
<dbReference type="Proteomes" id="UP000317648">
    <property type="component" value="Chromosome"/>
</dbReference>
<dbReference type="InterPro" id="IPR036388">
    <property type="entry name" value="WH-like_DNA-bd_sf"/>
</dbReference>
<dbReference type="Gene3D" id="1.10.10.10">
    <property type="entry name" value="Winged helix-like DNA-binding domain superfamily/Winged helix DNA-binding domain"/>
    <property type="match status" value="1"/>
</dbReference>
<dbReference type="EMBL" id="CP036433">
    <property type="protein sequence ID" value="QDU93048.1"/>
    <property type="molecule type" value="Genomic_DNA"/>
</dbReference>
<dbReference type="SMART" id="SM00895">
    <property type="entry name" value="FCD"/>
    <property type="match status" value="1"/>
</dbReference>
<sequence length="225" mass="25487">MNLSLILHGRDDNTRLSQSVYETLLEAILAGQLAPGDVISEVKLAQQLEVSRTPVHEAIRELAKDGLVVQHANRRPVISSFSREDVFDVFEMRILLESEAARKAAQKVDRPTLARLRTTAEELAADREAPNWLNRWADFDEDFHDAIAKASGSPRLLHDINRYRLLHRGFNKLRTSVEVLGQALQEHFDILDKLDQRDTAGAHAAMALHIKEWQAFFVQNFNGSC</sequence>
<dbReference type="KEGG" id="lcre:Pla8534_08230"/>
<dbReference type="Gene3D" id="1.20.120.530">
    <property type="entry name" value="GntR ligand-binding domain-like"/>
    <property type="match status" value="1"/>
</dbReference>
<proteinExistence type="predicted"/>
<keyword evidence="2" id="KW-0238">DNA-binding</keyword>
<dbReference type="PANTHER" id="PTHR43537:SF45">
    <property type="entry name" value="GNTR FAMILY REGULATORY PROTEIN"/>
    <property type="match status" value="1"/>
</dbReference>
<evidence type="ECO:0000256" key="1">
    <source>
        <dbReference type="ARBA" id="ARBA00023015"/>
    </source>
</evidence>
<name>A0A518DMI3_9BACT</name>
<organism evidence="5 6">
    <name type="scientific">Lignipirellula cremea</name>
    <dbReference type="NCBI Taxonomy" id="2528010"/>
    <lineage>
        <taxon>Bacteria</taxon>
        <taxon>Pseudomonadati</taxon>
        <taxon>Planctomycetota</taxon>
        <taxon>Planctomycetia</taxon>
        <taxon>Pirellulales</taxon>
        <taxon>Pirellulaceae</taxon>
        <taxon>Lignipirellula</taxon>
    </lineage>
</organism>
<reference evidence="5 6" key="1">
    <citation type="submission" date="2019-02" db="EMBL/GenBank/DDBJ databases">
        <title>Deep-cultivation of Planctomycetes and their phenomic and genomic characterization uncovers novel biology.</title>
        <authorList>
            <person name="Wiegand S."/>
            <person name="Jogler M."/>
            <person name="Boedeker C."/>
            <person name="Pinto D."/>
            <person name="Vollmers J."/>
            <person name="Rivas-Marin E."/>
            <person name="Kohn T."/>
            <person name="Peeters S.H."/>
            <person name="Heuer A."/>
            <person name="Rast P."/>
            <person name="Oberbeckmann S."/>
            <person name="Bunk B."/>
            <person name="Jeske O."/>
            <person name="Meyerdierks A."/>
            <person name="Storesund J.E."/>
            <person name="Kallscheuer N."/>
            <person name="Luecker S."/>
            <person name="Lage O.M."/>
            <person name="Pohl T."/>
            <person name="Merkel B.J."/>
            <person name="Hornburger P."/>
            <person name="Mueller R.-W."/>
            <person name="Bruemmer F."/>
            <person name="Labrenz M."/>
            <person name="Spormann A.M."/>
            <person name="Op den Camp H."/>
            <person name="Overmann J."/>
            <person name="Amann R."/>
            <person name="Jetten M.S.M."/>
            <person name="Mascher T."/>
            <person name="Medema M.H."/>
            <person name="Devos D.P."/>
            <person name="Kaster A.-K."/>
            <person name="Ovreas L."/>
            <person name="Rohde M."/>
            <person name="Galperin M.Y."/>
            <person name="Jogler C."/>
        </authorList>
    </citation>
    <scope>NUCLEOTIDE SEQUENCE [LARGE SCALE GENOMIC DNA]</scope>
    <source>
        <strain evidence="5 6">Pla85_3_4</strain>
    </source>
</reference>
<dbReference type="RefSeq" id="WP_145049523.1">
    <property type="nucleotide sequence ID" value="NZ_CP036433.1"/>
</dbReference>
<dbReference type="CDD" id="cd07377">
    <property type="entry name" value="WHTH_GntR"/>
    <property type="match status" value="1"/>
</dbReference>
<dbReference type="InterPro" id="IPR000524">
    <property type="entry name" value="Tscrpt_reg_HTH_GntR"/>
</dbReference>
<dbReference type="AlphaFoldDB" id="A0A518DMI3"/>
<dbReference type="Pfam" id="PF07729">
    <property type="entry name" value="FCD"/>
    <property type="match status" value="1"/>
</dbReference>
<dbReference type="SMART" id="SM00345">
    <property type="entry name" value="HTH_GNTR"/>
    <property type="match status" value="1"/>
</dbReference>